<proteinExistence type="predicted"/>
<comment type="caution">
    <text evidence="1">The sequence shown here is derived from an EMBL/GenBank/DDBJ whole genome shotgun (WGS) entry which is preliminary data.</text>
</comment>
<reference evidence="1 2" key="1">
    <citation type="submission" date="2016-10" db="EMBL/GenBank/DDBJ databases">
        <authorList>
            <person name="Varghese N."/>
            <person name="Submissions S."/>
        </authorList>
    </citation>
    <scope>NUCLEOTIDE SEQUENCE [LARGE SCALE GENOMIC DNA]</scope>
    <source>
        <strain evidence="1 2">DSM 16392</strain>
    </source>
</reference>
<name>A0A1I4D3V1_9HYPH</name>
<evidence type="ECO:0000313" key="1">
    <source>
        <dbReference type="EMBL" id="SFK87439.1"/>
    </source>
</evidence>
<sequence length="127" mass="14107">MPIDLNRAEHSNEVDSQHSTARHDIFEDLLKTASMHTADTTPEVDFLNLLTAGMSFGEPELGSIVKHRSTEEVGFICGETTLICGHRALKFRPFDSSPTESVTCDPDELIVVGDPDLRVGYPQRCKY</sequence>
<gene>
    <name evidence="1" type="ORF">SAMN04488518_110187</name>
</gene>
<dbReference type="EMBL" id="FOSK01000010">
    <property type="protein sequence ID" value="SFK87439.1"/>
    <property type="molecule type" value="Genomic_DNA"/>
</dbReference>
<evidence type="ECO:0000313" key="2">
    <source>
        <dbReference type="Proteomes" id="UP000199598"/>
    </source>
</evidence>
<accession>A0A1I4D3V1</accession>
<protein>
    <submittedName>
        <fullName evidence="1">Uncharacterized protein</fullName>
    </submittedName>
</protein>
<organism evidence="1 2">
    <name type="scientific">Pseudovibrio ascidiaceicola</name>
    <dbReference type="NCBI Taxonomy" id="285279"/>
    <lineage>
        <taxon>Bacteria</taxon>
        <taxon>Pseudomonadati</taxon>
        <taxon>Pseudomonadota</taxon>
        <taxon>Alphaproteobacteria</taxon>
        <taxon>Hyphomicrobiales</taxon>
        <taxon>Stappiaceae</taxon>
        <taxon>Pseudovibrio</taxon>
    </lineage>
</organism>
<dbReference type="Proteomes" id="UP000199598">
    <property type="component" value="Unassembled WGS sequence"/>
</dbReference>
<keyword evidence="2" id="KW-1185">Reference proteome</keyword>